<proteinExistence type="predicted"/>
<protein>
    <recommendedName>
        <fullName evidence="4">DUF3298 domain-containing protein</fullName>
    </recommendedName>
</protein>
<dbReference type="Proteomes" id="UP000683139">
    <property type="component" value="Unassembled WGS sequence"/>
</dbReference>
<comment type="caution">
    <text evidence="2">The sequence shown here is derived from an EMBL/GenBank/DDBJ whole genome shotgun (WGS) entry which is preliminary data.</text>
</comment>
<organism evidence="2 3">
    <name type="scientific">Paenibacillus montaniterrae</name>
    <dbReference type="NCBI Taxonomy" id="429341"/>
    <lineage>
        <taxon>Bacteria</taxon>
        <taxon>Bacillati</taxon>
        <taxon>Bacillota</taxon>
        <taxon>Bacilli</taxon>
        <taxon>Bacillales</taxon>
        <taxon>Paenibacillaceae</taxon>
        <taxon>Paenibacillus</taxon>
    </lineage>
</organism>
<feature type="chain" id="PRO_5038734239" description="DUF3298 domain-containing protein" evidence="1">
    <location>
        <begin position="21"/>
        <end position="253"/>
    </location>
</feature>
<dbReference type="AlphaFoldDB" id="A0A919YVI8"/>
<keyword evidence="3" id="KW-1185">Reference proteome</keyword>
<evidence type="ECO:0008006" key="4">
    <source>
        <dbReference type="Google" id="ProtNLM"/>
    </source>
</evidence>
<sequence length="253" mass="28656">MTISLKKLSMLMLGMLILCSCDSRGLANPTKGVHQASIDWVDFVKLQDNQYQGLYNAVIGDPSLVTEKVVGEVEFNVAKTVTNPSYRIQPGDASYLDIGIKLYEVEGFEPNELIAAADEYSINGYRLYSSDDHRDKMTRIYFDDIAKHEMKKIEWYDIESRELAVSLDAEESKKLIEKLLAGTPKDDYIPPQTCLEPTNYQVVFYSGDPLGYFFTLVDDGEQLLFHSGDAIRLIDDSIRDWLQLPQQVDCGVE</sequence>
<name>A0A919YVI8_9BACL</name>
<evidence type="ECO:0000313" key="2">
    <source>
        <dbReference type="EMBL" id="GIP19259.1"/>
    </source>
</evidence>
<keyword evidence="1" id="KW-0732">Signal</keyword>
<evidence type="ECO:0000256" key="1">
    <source>
        <dbReference type="SAM" id="SignalP"/>
    </source>
</evidence>
<gene>
    <name evidence="2" type="ORF">J40TS1_49010</name>
</gene>
<dbReference type="PROSITE" id="PS51257">
    <property type="entry name" value="PROKAR_LIPOPROTEIN"/>
    <property type="match status" value="1"/>
</dbReference>
<reference evidence="2" key="1">
    <citation type="submission" date="2021-03" db="EMBL/GenBank/DDBJ databases">
        <title>Antimicrobial resistance genes in bacteria isolated from Japanese honey, and their potential for conferring macrolide and lincosamide resistance in the American foulbrood pathogen Paenibacillus larvae.</title>
        <authorList>
            <person name="Okamoto M."/>
            <person name="Kumagai M."/>
            <person name="Kanamori H."/>
            <person name="Takamatsu D."/>
        </authorList>
    </citation>
    <scope>NUCLEOTIDE SEQUENCE</scope>
    <source>
        <strain evidence="2">J40TS1</strain>
    </source>
</reference>
<evidence type="ECO:0000313" key="3">
    <source>
        <dbReference type="Proteomes" id="UP000683139"/>
    </source>
</evidence>
<feature type="signal peptide" evidence="1">
    <location>
        <begin position="1"/>
        <end position="20"/>
    </location>
</feature>
<dbReference type="RefSeq" id="WP_213519910.1">
    <property type="nucleotide sequence ID" value="NZ_BOSE01000013.1"/>
</dbReference>
<dbReference type="EMBL" id="BOSE01000013">
    <property type="protein sequence ID" value="GIP19259.1"/>
    <property type="molecule type" value="Genomic_DNA"/>
</dbReference>
<accession>A0A919YVI8</accession>